<gene>
    <name evidence="2" type="ORF">LY89DRAFT_736822</name>
</gene>
<proteinExistence type="predicted"/>
<dbReference type="RefSeq" id="XP_018068180.1">
    <property type="nucleotide sequence ID" value="XM_018220173.1"/>
</dbReference>
<reference evidence="2 3" key="1">
    <citation type="submission" date="2015-10" db="EMBL/GenBank/DDBJ databases">
        <title>Full genome of DAOMC 229536 Phialocephala scopiformis, a fungal endophyte of spruce producing the potent anti-insectan compound rugulosin.</title>
        <authorList>
            <consortium name="DOE Joint Genome Institute"/>
            <person name="Walker A.K."/>
            <person name="Frasz S.L."/>
            <person name="Seifert K.A."/>
            <person name="Miller J.D."/>
            <person name="Mondo S.J."/>
            <person name="Labutti K."/>
            <person name="Lipzen A."/>
            <person name="Dockter R."/>
            <person name="Kennedy M."/>
            <person name="Grigoriev I.V."/>
            <person name="Spatafora J.W."/>
        </authorList>
    </citation>
    <scope>NUCLEOTIDE SEQUENCE [LARGE SCALE GENOMIC DNA]</scope>
    <source>
        <strain evidence="2 3">CBS 120377</strain>
    </source>
</reference>
<dbReference type="GeneID" id="28829899"/>
<organism evidence="2 3">
    <name type="scientific">Mollisia scopiformis</name>
    <name type="common">Conifer needle endophyte fungus</name>
    <name type="synonym">Phialocephala scopiformis</name>
    <dbReference type="NCBI Taxonomy" id="149040"/>
    <lineage>
        <taxon>Eukaryota</taxon>
        <taxon>Fungi</taxon>
        <taxon>Dikarya</taxon>
        <taxon>Ascomycota</taxon>
        <taxon>Pezizomycotina</taxon>
        <taxon>Leotiomycetes</taxon>
        <taxon>Helotiales</taxon>
        <taxon>Mollisiaceae</taxon>
        <taxon>Mollisia</taxon>
    </lineage>
</organism>
<sequence>MENMTFQEFCDTELRTMAFPSADEALRMNLDSYEALISRKPELLRDFQYLREQYTTAVPDLAELPAASLGVAVGSYNHLDTFIEACRRDEKLLALIHENMFNDVVAYKWAAGLEIEERDAPPQWLRNSFERSVEVQAEKIRRWMYGQPHRDESHVAFTAGIRSRIYQLVDESENYQWSDGNRIPDELLPLVPLLSRDIALNILPSVNWVEPELAAAVTLLREAKSAGLREQLPFQPMDFFDDTPHRDYIVLGNLIVDTRYHSPQSERPMESLESLFEPATRHDAESIIDPEFDDSTESEFSTVDDDYQSESQEEDIHETALEDWIEFLASAPTPHSNDPDPPRQVILDHYWDVANHENTPEAIRAVLIDLADQSESEDEDSHVRVREDWFERGNILEDRRPQYLGPARHPWDTDSEDEDENDNRSYFENDSDSDALEF</sequence>
<protein>
    <submittedName>
        <fullName evidence="2">Uncharacterized protein</fullName>
    </submittedName>
</protein>
<evidence type="ECO:0000313" key="2">
    <source>
        <dbReference type="EMBL" id="KUJ13825.1"/>
    </source>
</evidence>
<feature type="compositionally biased region" description="Acidic residues" evidence="1">
    <location>
        <begin position="429"/>
        <end position="438"/>
    </location>
</feature>
<keyword evidence="3" id="KW-1185">Reference proteome</keyword>
<evidence type="ECO:0000313" key="3">
    <source>
        <dbReference type="Proteomes" id="UP000070700"/>
    </source>
</evidence>
<dbReference type="EMBL" id="KQ947421">
    <property type="protein sequence ID" value="KUJ13825.1"/>
    <property type="molecule type" value="Genomic_DNA"/>
</dbReference>
<name>A0A194X0W2_MOLSC</name>
<dbReference type="InParanoid" id="A0A194X0W2"/>
<dbReference type="KEGG" id="psco:LY89DRAFT_736822"/>
<dbReference type="Proteomes" id="UP000070700">
    <property type="component" value="Unassembled WGS sequence"/>
</dbReference>
<dbReference type="OrthoDB" id="3563902at2759"/>
<dbReference type="AlphaFoldDB" id="A0A194X0W2"/>
<feature type="region of interest" description="Disordered" evidence="1">
    <location>
        <begin position="396"/>
        <end position="438"/>
    </location>
</feature>
<accession>A0A194X0W2</accession>
<evidence type="ECO:0000256" key="1">
    <source>
        <dbReference type="SAM" id="MobiDB-lite"/>
    </source>
</evidence>